<feature type="compositionally biased region" description="Basic and acidic residues" evidence="1">
    <location>
        <begin position="171"/>
        <end position="181"/>
    </location>
</feature>
<organism evidence="2 3">
    <name type="scientific">Phyllostomus discolor</name>
    <name type="common">pale spear-nosed bat</name>
    <dbReference type="NCBI Taxonomy" id="89673"/>
    <lineage>
        <taxon>Eukaryota</taxon>
        <taxon>Metazoa</taxon>
        <taxon>Chordata</taxon>
        <taxon>Craniata</taxon>
        <taxon>Vertebrata</taxon>
        <taxon>Euteleostomi</taxon>
        <taxon>Mammalia</taxon>
        <taxon>Eutheria</taxon>
        <taxon>Laurasiatheria</taxon>
        <taxon>Chiroptera</taxon>
        <taxon>Yangochiroptera</taxon>
        <taxon>Phyllostomidae</taxon>
        <taxon>Phyllostominae</taxon>
        <taxon>Phyllostomus</taxon>
    </lineage>
</organism>
<dbReference type="Proteomes" id="UP000664940">
    <property type="component" value="Unassembled WGS sequence"/>
</dbReference>
<dbReference type="AlphaFoldDB" id="A0A834APQ7"/>
<evidence type="ECO:0000313" key="3">
    <source>
        <dbReference type="Proteomes" id="UP000664940"/>
    </source>
</evidence>
<sequence length="193" mass="20873">MKKKRVSFASVPRPLSPTPPSSTPSLSSLSSVCLSPCPPQAPNSGPRSVRPPVPPPHQIKFPSVVSKPPPTLADHKANRLHRSPLSATISPALNHPGNCPRGQESLPQGTAQRFRGQTPAVHREQNTVGRNHRVQDSQGYSRFPSLTQATRTLTGQNLRNPRSNSSVRPADASRLRVDGRKLAGFPHGPRKAR</sequence>
<evidence type="ECO:0000313" key="2">
    <source>
        <dbReference type="EMBL" id="KAF6114674.1"/>
    </source>
</evidence>
<gene>
    <name evidence="2" type="ORF">HJG60_010627</name>
</gene>
<protein>
    <submittedName>
        <fullName evidence="2">Uncharacterized protein</fullName>
    </submittedName>
</protein>
<feature type="region of interest" description="Disordered" evidence="1">
    <location>
        <begin position="1"/>
        <end position="193"/>
    </location>
</feature>
<evidence type="ECO:0000256" key="1">
    <source>
        <dbReference type="SAM" id="MobiDB-lite"/>
    </source>
</evidence>
<accession>A0A834APQ7</accession>
<comment type="caution">
    <text evidence="2">The sequence shown here is derived from an EMBL/GenBank/DDBJ whole genome shotgun (WGS) entry which is preliminary data.</text>
</comment>
<feature type="compositionally biased region" description="Polar residues" evidence="1">
    <location>
        <begin position="136"/>
        <end position="167"/>
    </location>
</feature>
<feature type="compositionally biased region" description="Low complexity" evidence="1">
    <location>
        <begin position="23"/>
        <end position="35"/>
    </location>
</feature>
<dbReference type="EMBL" id="JABVXQ010000004">
    <property type="protein sequence ID" value="KAF6114674.1"/>
    <property type="molecule type" value="Genomic_DNA"/>
</dbReference>
<proteinExistence type="predicted"/>
<name>A0A834APQ7_9CHIR</name>
<reference evidence="2 3" key="1">
    <citation type="journal article" date="2020" name="Nature">
        <title>Six reference-quality genomes reveal evolution of bat adaptations.</title>
        <authorList>
            <person name="Jebb D."/>
            <person name="Huang Z."/>
            <person name="Pippel M."/>
            <person name="Hughes G.M."/>
            <person name="Lavrichenko K."/>
            <person name="Devanna P."/>
            <person name="Winkler S."/>
            <person name="Jermiin L.S."/>
            <person name="Skirmuntt E.C."/>
            <person name="Katzourakis A."/>
            <person name="Burkitt-Gray L."/>
            <person name="Ray D.A."/>
            <person name="Sullivan K.A.M."/>
            <person name="Roscito J.G."/>
            <person name="Kirilenko B.M."/>
            <person name="Davalos L.M."/>
            <person name="Corthals A.P."/>
            <person name="Power M.L."/>
            <person name="Jones G."/>
            <person name="Ransome R.D."/>
            <person name="Dechmann D.K.N."/>
            <person name="Locatelli A.G."/>
            <person name="Puechmaille S.J."/>
            <person name="Fedrigo O."/>
            <person name="Jarvis E.D."/>
            <person name="Hiller M."/>
            <person name="Vernes S.C."/>
            <person name="Myers E.W."/>
            <person name="Teeling E.C."/>
        </authorList>
    </citation>
    <scope>NUCLEOTIDE SEQUENCE [LARGE SCALE GENOMIC DNA]</scope>
    <source>
        <strain evidence="2">Bat1K_MPI-CBG_1</strain>
    </source>
</reference>